<dbReference type="GO" id="GO:0050313">
    <property type="term" value="F:sulfur dioxygenase activity"/>
    <property type="evidence" value="ECO:0007669"/>
    <property type="project" value="InterPro"/>
</dbReference>
<dbReference type="InterPro" id="IPR044528">
    <property type="entry name" value="POD-like_MBL-fold"/>
</dbReference>
<reference evidence="3 4" key="1">
    <citation type="journal article" date="2016" name="Genome Biol. Evol.">
        <title>Divergent and convergent evolution of fungal pathogenicity.</title>
        <authorList>
            <person name="Shang Y."/>
            <person name="Xiao G."/>
            <person name="Zheng P."/>
            <person name="Cen K."/>
            <person name="Zhan S."/>
            <person name="Wang C."/>
        </authorList>
    </citation>
    <scope>NUCLEOTIDE SEQUENCE [LARGE SCALE GENOMIC DNA]</scope>
    <source>
        <strain evidence="3 4">ARSEF 2679</strain>
    </source>
</reference>
<name>A0A167V852_CORFA</name>
<dbReference type="Pfam" id="PF00753">
    <property type="entry name" value="Lactamase_B"/>
    <property type="match status" value="1"/>
</dbReference>
<evidence type="ECO:0000256" key="1">
    <source>
        <dbReference type="ARBA" id="ARBA00022723"/>
    </source>
</evidence>
<dbReference type="STRING" id="1081104.A0A167V852"/>
<accession>A0A167V852</accession>
<sequence>MLRQPYSTQAAAVSQNSPSIVAAAEPQPVVHDVFEKVTGTWQYIVADPATAVAAIIDPVLDFDPATGELSTESADTLLAIIKEHGYKVERILETHIHADHVTAAAYLQHALRDAQGDAPSIGIGMRIETVQKLFQNLYGIPDDEIQGAHQCLFQDDETFQIGHLQVQAIHLPGHTPDHLGYKIGDNVFCGDSLFAADLGSARCDFPGGSAAALYDSGRKLLALPERVRIWAGHDYPPAERRGGPLPWQSVGEHRRSNRHLMGGVAREEFVAMREARDATLKEPRLLHQSLQLNVRGGRMPKVVAGRRMIKTPIRAAKGGW</sequence>
<evidence type="ECO:0000259" key="2">
    <source>
        <dbReference type="SMART" id="SM00849"/>
    </source>
</evidence>
<dbReference type="EMBL" id="AZHB01000012">
    <property type="protein sequence ID" value="OAA62334.1"/>
    <property type="molecule type" value="Genomic_DNA"/>
</dbReference>
<dbReference type="FunFam" id="3.60.15.10:FF:000033">
    <property type="entry name" value="MBL fold metallo-hydrolase"/>
    <property type="match status" value="1"/>
</dbReference>
<dbReference type="SMART" id="SM00849">
    <property type="entry name" value="Lactamase_B"/>
    <property type="match status" value="1"/>
</dbReference>
<dbReference type="InterPro" id="IPR001279">
    <property type="entry name" value="Metallo-B-lactamas"/>
</dbReference>
<organism evidence="3 4">
    <name type="scientific">Cordyceps fumosorosea (strain ARSEF 2679)</name>
    <name type="common">Isaria fumosorosea</name>
    <dbReference type="NCBI Taxonomy" id="1081104"/>
    <lineage>
        <taxon>Eukaryota</taxon>
        <taxon>Fungi</taxon>
        <taxon>Dikarya</taxon>
        <taxon>Ascomycota</taxon>
        <taxon>Pezizomycotina</taxon>
        <taxon>Sordariomycetes</taxon>
        <taxon>Hypocreomycetidae</taxon>
        <taxon>Hypocreales</taxon>
        <taxon>Cordycipitaceae</taxon>
        <taxon>Cordyceps</taxon>
    </lineage>
</organism>
<dbReference type="GO" id="GO:0006749">
    <property type="term" value="P:glutathione metabolic process"/>
    <property type="evidence" value="ECO:0007669"/>
    <property type="project" value="InterPro"/>
</dbReference>
<dbReference type="AlphaFoldDB" id="A0A167V852"/>
<protein>
    <submittedName>
        <fullName evidence="3">Metallo-beta-lactamase domain protein</fullName>
    </submittedName>
</protein>
<dbReference type="PANTHER" id="PTHR43084">
    <property type="entry name" value="PERSULFIDE DIOXYGENASE ETHE1"/>
    <property type="match status" value="1"/>
</dbReference>
<dbReference type="CDD" id="cd07724">
    <property type="entry name" value="POD-like_MBL-fold"/>
    <property type="match status" value="1"/>
</dbReference>
<dbReference type="OrthoDB" id="449487at2759"/>
<keyword evidence="1" id="KW-0479">Metal-binding</keyword>
<gene>
    <name evidence="3" type="ORF">ISF_05343</name>
</gene>
<dbReference type="PANTHER" id="PTHR43084:SF1">
    <property type="entry name" value="PERSULFIDE DIOXYGENASE ETHE1, MITOCHONDRIAL"/>
    <property type="match status" value="1"/>
</dbReference>
<keyword evidence="4" id="KW-1185">Reference proteome</keyword>
<feature type="domain" description="Metallo-beta-lactamase" evidence="2">
    <location>
        <begin position="39"/>
        <end position="233"/>
    </location>
</feature>
<evidence type="ECO:0000313" key="4">
    <source>
        <dbReference type="Proteomes" id="UP000076744"/>
    </source>
</evidence>
<dbReference type="GO" id="GO:0046872">
    <property type="term" value="F:metal ion binding"/>
    <property type="evidence" value="ECO:0007669"/>
    <property type="project" value="UniProtKB-KW"/>
</dbReference>
<dbReference type="Proteomes" id="UP000076744">
    <property type="component" value="Unassembled WGS sequence"/>
</dbReference>
<comment type="caution">
    <text evidence="3">The sequence shown here is derived from an EMBL/GenBank/DDBJ whole genome shotgun (WGS) entry which is preliminary data.</text>
</comment>
<evidence type="ECO:0000313" key="3">
    <source>
        <dbReference type="EMBL" id="OAA62334.1"/>
    </source>
</evidence>
<dbReference type="InterPro" id="IPR036866">
    <property type="entry name" value="RibonucZ/Hydroxyglut_hydro"/>
</dbReference>
<dbReference type="RefSeq" id="XP_018704084.1">
    <property type="nucleotide sequence ID" value="XM_018848948.1"/>
</dbReference>
<dbReference type="GeneID" id="30021635"/>
<dbReference type="SUPFAM" id="SSF56281">
    <property type="entry name" value="Metallo-hydrolase/oxidoreductase"/>
    <property type="match status" value="1"/>
</dbReference>
<proteinExistence type="predicted"/>
<dbReference type="Gene3D" id="3.60.15.10">
    <property type="entry name" value="Ribonuclease Z/Hydroxyacylglutathione hydrolase-like"/>
    <property type="match status" value="1"/>
</dbReference>
<dbReference type="GO" id="GO:0070813">
    <property type="term" value="P:hydrogen sulfide metabolic process"/>
    <property type="evidence" value="ECO:0007669"/>
    <property type="project" value="TreeGrafter"/>
</dbReference>
<dbReference type="InterPro" id="IPR051682">
    <property type="entry name" value="Mito_Persulfide_Diox"/>
</dbReference>